<accession>A0A0S4VX17</accession>
<evidence type="ECO:0000313" key="3">
    <source>
        <dbReference type="EMBL" id="CUV39075.1"/>
    </source>
</evidence>
<reference evidence="3" key="1">
    <citation type="submission" date="2015-10" db="EMBL/GenBank/DDBJ databases">
        <authorList>
            <person name="Gilbert D.G."/>
        </authorList>
    </citation>
    <scope>NUCLEOTIDE SEQUENCE</scope>
    <source>
        <strain evidence="3">Phyl III-seqv23</strain>
    </source>
</reference>
<proteinExistence type="predicted"/>
<dbReference type="EMBL" id="LN899826">
    <property type="protein sequence ID" value="CUV39075.1"/>
    <property type="molecule type" value="Genomic_DNA"/>
</dbReference>
<dbReference type="EMBL" id="LN899825">
    <property type="protein sequence ID" value="CUV35111.1"/>
    <property type="molecule type" value="Genomic_DNA"/>
</dbReference>
<sequence length="254" mass="28645">MKSAEVRLYIYHRASQDETVEERHGIVMDGLKGLGGPLGLNQVPIPSIPDFGDGLYAGYSIKPPFYRGLAISGGYNYRGGRVVFKDRAADDESIAYRFKTSNKLVIYKSILHEDFERAISAFRGYRAAIFFDSYESAYCGGYIPSENGETAFDEKGEPVQRNWRYNELRANPEIDVDGRNNIYTLHAAQYWDSELCQRALGYGPDEVVMRLAGKVPKVQRLGDGVYVVLNDDPAMSYDDFLSLNERYKEILGLA</sequence>
<evidence type="ECO:0000313" key="2">
    <source>
        <dbReference type="EMBL" id="CUV35111.1"/>
    </source>
</evidence>
<organism evidence="3">
    <name type="scientific">Ralstonia solanacearum</name>
    <name type="common">Pseudomonas solanacearum</name>
    <dbReference type="NCBI Taxonomy" id="305"/>
    <lineage>
        <taxon>Bacteria</taxon>
        <taxon>Pseudomonadati</taxon>
        <taxon>Pseudomonadota</taxon>
        <taxon>Betaproteobacteria</taxon>
        <taxon>Burkholderiales</taxon>
        <taxon>Burkholderiaceae</taxon>
        <taxon>Ralstonia</taxon>
        <taxon>Ralstonia solanacearum species complex</taxon>
    </lineage>
</organism>
<evidence type="ECO:0000313" key="4">
    <source>
        <dbReference type="EMBL" id="CUV61677.1"/>
    </source>
</evidence>
<dbReference type="EMBL" id="LN899823">
    <property type="protein sequence ID" value="CUV25882.1"/>
    <property type="molecule type" value="Genomic_DNA"/>
</dbReference>
<protein>
    <submittedName>
        <fullName evidence="3">Hypothethical protein</fullName>
    </submittedName>
</protein>
<name>A0A0S4VX17_RALSL</name>
<gene>
    <name evidence="4" type="ORF">RD1301_v1_1680003</name>
    <name evidence="1" type="ORF">RUN1744_v1_1140003</name>
    <name evidence="2" type="ORF">TD1301_v1_1230004</name>
    <name evidence="3" type="ORF">TF3108_v1_230030</name>
</gene>
<evidence type="ECO:0000313" key="1">
    <source>
        <dbReference type="EMBL" id="CUV25882.1"/>
    </source>
</evidence>
<dbReference type="AlphaFoldDB" id="A0A0S4VX17"/>
<dbReference type="EMBL" id="LN899822">
    <property type="protein sequence ID" value="CUV61677.1"/>
    <property type="molecule type" value="Genomic_DNA"/>
</dbReference>